<proteinExistence type="predicted"/>
<dbReference type="SMART" id="SM00587">
    <property type="entry name" value="CHK"/>
    <property type="match status" value="1"/>
</dbReference>
<dbReference type="Proteomes" id="UP000235965">
    <property type="component" value="Unassembled WGS sequence"/>
</dbReference>
<sequence length="415" mass="47517">MLMPELSKQDLEALLRPRLGRELVVESFSSEALTQPGENYGSTMLAIEVKIRKGKDNTPSDNLSLVAKLVPPCEFLWKLFDPPNTFCKEITCYTSVQVEYEKLQNEKCIPRDKFVDLFPKCYGVRTTLSEEIGDKADENAAILLENLKTANYRLGDQRVGLDLKHVQLVVSQLARFHALSVALKILKPQVFKNTVLKACKPHNRTFDEAEMQANTLKLMKVIKAIPGCEDYHDRIQKSSEMANLMKVDSSVLPPREPYATFSHTDLWVNNMMFCYDSKDENNPIAVKFLDFQGIVYDSPVKDLLFFLYTSAAEGVQAKHYDELIHLYHENFTDCLKDMGCDISSFTFQSLLEEIDMFAPSEVEHILFRLIAICADRSEVPDISAVDLEFLYCEPNDIYKRKAKEYIIDCVQRGWL</sequence>
<accession>A0A2J7PZH9</accession>
<comment type="caution">
    <text evidence="2">The sequence shown here is derived from an EMBL/GenBank/DDBJ whole genome shotgun (WGS) entry which is preliminary data.</text>
</comment>
<evidence type="ECO:0000313" key="3">
    <source>
        <dbReference type="Proteomes" id="UP000235965"/>
    </source>
</evidence>
<name>A0A2J7PZH9_9NEOP</name>
<dbReference type="Pfam" id="PF02958">
    <property type="entry name" value="EcKL"/>
    <property type="match status" value="1"/>
</dbReference>
<dbReference type="AlphaFoldDB" id="A0A2J7PZH9"/>
<dbReference type="InParanoid" id="A0A2J7PZH9"/>
<dbReference type="Gene3D" id="3.90.1200.10">
    <property type="match status" value="1"/>
</dbReference>
<protein>
    <recommendedName>
        <fullName evidence="1">CHK kinase-like domain-containing protein</fullName>
    </recommendedName>
</protein>
<evidence type="ECO:0000313" key="2">
    <source>
        <dbReference type="EMBL" id="PNF21743.1"/>
    </source>
</evidence>
<dbReference type="InterPro" id="IPR004119">
    <property type="entry name" value="EcKL"/>
</dbReference>
<organism evidence="2 3">
    <name type="scientific">Cryptotermes secundus</name>
    <dbReference type="NCBI Taxonomy" id="105785"/>
    <lineage>
        <taxon>Eukaryota</taxon>
        <taxon>Metazoa</taxon>
        <taxon>Ecdysozoa</taxon>
        <taxon>Arthropoda</taxon>
        <taxon>Hexapoda</taxon>
        <taxon>Insecta</taxon>
        <taxon>Pterygota</taxon>
        <taxon>Neoptera</taxon>
        <taxon>Polyneoptera</taxon>
        <taxon>Dictyoptera</taxon>
        <taxon>Blattodea</taxon>
        <taxon>Blattoidea</taxon>
        <taxon>Termitoidae</taxon>
        <taxon>Kalotermitidae</taxon>
        <taxon>Cryptotermitinae</taxon>
        <taxon>Cryptotermes</taxon>
    </lineage>
</organism>
<gene>
    <name evidence="2" type="ORF">B7P43_G10353</name>
</gene>
<dbReference type="InterPro" id="IPR015897">
    <property type="entry name" value="CHK_kinase-like"/>
</dbReference>
<dbReference type="PANTHER" id="PTHR11012:SF55">
    <property type="entry name" value="BHLH DOMAIN-CONTAINING PROTEIN"/>
    <property type="match status" value="1"/>
</dbReference>
<reference evidence="2 3" key="1">
    <citation type="submission" date="2017-12" db="EMBL/GenBank/DDBJ databases">
        <title>Hemimetabolous genomes reveal molecular basis of termite eusociality.</title>
        <authorList>
            <person name="Harrison M.C."/>
            <person name="Jongepier E."/>
            <person name="Robertson H.M."/>
            <person name="Arning N."/>
            <person name="Bitard-Feildel T."/>
            <person name="Chao H."/>
            <person name="Childers C.P."/>
            <person name="Dinh H."/>
            <person name="Doddapaneni H."/>
            <person name="Dugan S."/>
            <person name="Gowin J."/>
            <person name="Greiner C."/>
            <person name="Han Y."/>
            <person name="Hu H."/>
            <person name="Hughes D.S.T."/>
            <person name="Huylmans A.-K."/>
            <person name="Kemena C."/>
            <person name="Kremer L.P.M."/>
            <person name="Lee S.L."/>
            <person name="Lopez-Ezquerra A."/>
            <person name="Mallet L."/>
            <person name="Monroy-Kuhn J.M."/>
            <person name="Moser A."/>
            <person name="Murali S.C."/>
            <person name="Muzny D.M."/>
            <person name="Otani S."/>
            <person name="Piulachs M.-D."/>
            <person name="Poelchau M."/>
            <person name="Qu J."/>
            <person name="Schaub F."/>
            <person name="Wada-Katsumata A."/>
            <person name="Worley K.C."/>
            <person name="Xie Q."/>
            <person name="Ylla G."/>
            <person name="Poulsen M."/>
            <person name="Gibbs R.A."/>
            <person name="Schal C."/>
            <person name="Richards S."/>
            <person name="Belles X."/>
            <person name="Korb J."/>
            <person name="Bornberg-Bauer E."/>
        </authorList>
    </citation>
    <scope>NUCLEOTIDE SEQUENCE [LARGE SCALE GENOMIC DNA]</scope>
    <source>
        <tissue evidence="2">Whole body</tissue>
    </source>
</reference>
<dbReference type="InterPro" id="IPR011009">
    <property type="entry name" value="Kinase-like_dom_sf"/>
</dbReference>
<dbReference type="STRING" id="105785.A0A2J7PZH9"/>
<dbReference type="OrthoDB" id="191037at2759"/>
<dbReference type="SUPFAM" id="SSF56112">
    <property type="entry name" value="Protein kinase-like (PK-like)"/>
    <property type="match status" value="1"/>
</dbReference>
<keyword evidence="3" id="KW-1185">Reference proteome</keyword>
<evidence type="ECO:0000259" key="1">
    <source>
        <dbReference type="SMART" id="SM00587"/>
    </source>
</evidence>
<feature type="domain" description="CHK kinase-like" evidence="1">
    <location>
        <begin position="142"/>
        <end position="337"/>
    </location>
</feature>
<dbReference type="PANTHER" id="PTHR11012">
    <property type="entry name" value="PROTEIN KINASE-LIKE DOMAIN-CONTAINING"/>
    <property type="match status" value="1"/>
</dbReference>
<dbReference type="EMBL" id="NEVH01020335">
    <property type="protein sequence ID" value="PNF21743.1"/>
    <property type="molecule type" value="Genomic_DNA"/>
</dbReference>